<gene>
    <name evidence="1" type="ORF">SCUD_LOCUS10392</name>
</gene>
<dbReference type="EMBL" id="UZAK01033755">
    <property type="protein sequence ID" value="VDP39657.1"/>
    <property type="molecule type" value="Genomic_DNA"/>
</dbReference>
<protein>
    <submittedName>
        <fullName evidence="3">Vps16_N domain-containing protein</fullName>
    </submittedName>
</protein>
<dbReference type="AlphaFoldDB" id="A0A183K5W7"/>
<dbReference type="WBParaSite" id="SCUD_0001039201-mRNA-1">
    <property type="protein sequence ID" value="SCUD_0001039201-mRNA-1"/>
    <property type="gene ID" value="SCUD_0001039201"/>
</dbReference>
<keyword evidence="2" id="KW-1185">Reference proteome</keyword>
<evidence type="ECO:0000313" key="1">
    <source>
        <dbReference type="EMBL" id="VDP39657.1"/>
    </source>
</evidence>
<accession>A0A183K5W7</accession>
<dbReference type="Proteomes" id="UP000279833">
    <property type="component" value="Unassembled WGS sequence"/>
</dbReference>
<reference evidence="3" key="1">
    <citation type="submission" date="2016-06" db="UniProtKB">
        <authorList>
            <consortium name="WormBaseParasite"/>
        </authorList>
    </citation>
    <scope>IDENTIFICATION</scope>
</reference>
<organism evidence="3">
    <name type="scientific">Schistosoma curassoni</name>
    <dbReference type="NCBI Taxonomy" id="6186"/>
    <lineage>
        <taxon>Eukaryota</taxon>
        <taxon>Metazoa</taxon>
        <taxon>Spiralia</taxon>
        <taxon>Lophotrochozoa</taxon>
        <taxon>Platyhelminthes</taxon>
        <taxon>Trematoda</taxon>
        <taxon>Digenea</taxon>
        <taxon>Strigeidida</taxon>
        <taxon>Schistosomatoidea</taxon>
        <taxon>Schistosomatidae</taxon>
        <taxon>Schistosoma</taxon>
    </lineage>
</organism>
<reference evidence="1 2" key="2">
    <citation type="submission" date="2018-11" db="EMBL/GenBank/DDBJ databases">
        <authorList>
            <consortium name="Pathogen Informatics"/>
        </authorList>
    </citation>
    <scope>NUCLEOTIDE SEQUENCE [LARGE SCALE GENOMIC DNA]</scope>
    <source>
        <strain evidence="1">Dakar</strain>
        <strain evidence="2">Dakar, Senegal</strain>
    </source>
</reference>
<proteinExistence type="predicted"/>
<evidence type="ECO:0000313" key="2">
    <source>
        <dbReference type="Proteomes" id="UP000279833"/>
    </source>
</evidence>
<sequence length="75" mass="8778">MYLQREFDVEKDIALLSVSVEHGLAVSLSLAKVCLDNQHMYLKQLVPLINFDNDIRRRRLSELCDENENNYLLVL</sequence>
<name>A0A183K5W7_9TREM</name>
<evidence type="ECO:0000313" key="3">
    <source>
        <dbReference type="WBParaSite" id="SCUD_0001039201-mRNA-1"/>
    </source>
</evidence>